<evidence type="ECO:0000256" key="1">
    <source>
        <dbReference type="ARBA" id="ARBA00005530"/>
    </source>
</evidence>
<evidence type="ECO:0000256" key="11">
    <source>
        <dbReference type="ARBA" id="ARBA00023277"/>
    </source>
</evidence>
<comment type="catalytic activity">
    <reaction evidence="16">
        <text>3-O-{beta-D-galactosyl-(1-&gt;3)-[N-acetyl-beta-D-glucosaminyl-(1-&gt;6)]-N-acetyl-alpha-D-galactosaminyl}-L-seryl-[protein] + 3'-phosphoadenylyl sulfate = 3-O-{beta-D-galactosyl-(1-&gt;3)-[6-O-sulfo-N-acetyl-beta-D-glucosaminyl-(1-&gt;6)]-N-acetyl-alpha-D-galactosaminyl}-L-seryl-[protein] + adenosine 3',5'-bisphosphate + H(+)</text>
        <dbReference type="Rhea" id="RHEA:67868"/>
        <dbReference type="Rhea" id="RHEA-COMP:14419"/>
        <dbReference type="Rhea" id="RHEA-COMP:17367"/>
        <dbReference type="ChEBI" id="CHEBI:15378"/>
        <dbReference type="ChEBI" id="CHEBI:58339"/>
        <dbReference type="ChEBI" id="CHEBI:58343"/>
        <dbReference type="ChEBI" id="CHEBI:139605"/>
        <dbReference type="ChEBI" id="CHEBI:176494"/>
    </reaction>
    <physiologicalReaction direction="left-to-right" evidence="16">
        <dbReference type="Rhea" id="RHEA:67869"/>
    </physiologicalReaction>
</comment>
<name>A0A8C6LQI6_NOTFU</name>
<dbReference type="FunFam" id="3.40.50.300:FF:000765">
    <property type="entry name" value="Sulfotransferase"/>
    <property type="match status" value="1"/>
</dbReference>
<dbReference type="EC" id="2.8.2.-" evidence="20"/>
<comment type="catalytic activity">
    <reaction evidence="13">
        <text>3-O-{N-acetyl-beta-D-glucosaminyl-(1-&gt;3)-beta-D-galactosyl-(1-&gt;3)-N-acetyl-alpha-D-galactosaminyl}-L-threonyl-[protein] + 3'-phosphoadenylyl sulfate = 3-O-{6-O-sulfo-N-acetyl-beta-D-glucosaminyl-(1-&gt;3)-beta-D-galactosyl-(1-&gt;3)-N-acetyl-alpha-D-galactosaminyl}-L-threonyl-[protein] + adenosine 3',5'-bisphosphate + H(+)</text>
        <dbReference type="Rhea" id="RHEA:67856"/>
        <dbReference type="Rhea" id="RHEA-COMP:17368"/>
        <dbReference type="Rhea" id="RHEA-COMP:17369"/>
        <dbReference type="ChEBI" id="CHEBI:15378"/>
        <dbReference type="ChEBI" id="CHEBI:58339"/>
        <dbReference type="ChEBI" id="CHEBI:58343"/>
        <dbReference type="ChEBI" id="CHEBI:176489"/>
        <dbReference type="ChEBI" id="CHEBI:176492"/>
    </reaction>
    <physiologicalReaction direction="left-to-right" evidence="13">
        <dbReference type="Rhea" id="RHEA:67857"/>
    </physiologicalReaction>
</comment>
<dbReference type="Pfam" id="PF00685">
    <property type="entry name" value="Sulfotransfer_1"/>
    <property type="match status" value="1"/>
</dbReference>
<evidence type="ECO:0000256" key="4">
    <source>
        <dbReference type="ARBA" id="ARBA00022968"/>
    </source>
</evidence>
<evidence type="ECO:0000256" key="15">
    <source>
        <dbReference type="ARBA" id="ARBA00051221"/>
    </source>
</evidence>
<evidence type="ECO:0000256" key="9">
    <source>
        <dbReference type="ARBA" id="ARBA00023180"/>
    </source>
</evidence>
<dbReference type="Gene3D" id="3.40.50.300">
    <property type="entry name" value="P-loop containing nucleotide triphosphate hydrolases"/>
    <property type="match status" value="1"/>
</dbReference>
<feature type="domain" description="Sulfotransferase" evidence="22">
    <location>
        <begin position="264"/>
        <end position="439"/>
    </location>
</feature>
<reference evidence="23" key="2">
    <citation type="submission" date="2025-08" db="UniProtKB">
        <authorList>
            <consortium name="Ensembl"/>
        </authorList>
    </citation>
    <scope>IDENTIFICATION</scope>
</reference>
<evidence type="ECO:0000313" key="24">
    <source>
        <dbReference type="Proteomes" id="UP000694548"/>
    </source>
</evidence>
<dbReference type="SUPFAM" id="SSF52540">
    <property type="entry name" value="P-loop containing nucleoside triphosphate hydrolases"/>
    <property type="match status" value="1"/>
</dbReference>
<organism evidence="23 24">
    <name type="scientific">Nothobranchius furzeri</name>
    <name type="common">Turquoise killifish</name>
    <dbReference type="NCBI Taxonomy" id="105023"/>
    <lineage>
        <taxon>Eukaryota</taxon>
        <taxon>Metazoa</taxon>
        <taxon>Chordata</taxon>
        <taxon>Craniata</taxon>
        <taxon>Vertebrata</taxon>
        <taxon>Euteleostomi</taxon>
        <taxon>Actinopterygii</taxon>
        <taxon>Neopterygii</taxon>
        <taxon>Teleostei</taxon>
        <taxon>Neoteleostei</taxon>
        <taxon>Acanthomorphata</taxon>
        <taxon>Ovalentaria</taxon>
        <taxon>Atherinomorphae</taxon>
        <taxon>Cyprinodontiformes</taxon>
        <taxon>Nothobranchiidae</taxon>
        <taxon>Nothobranchius</taxon>
    </lineage>
</organism>
<proteinExistence type="inferred from homology"/>
<dbReference type="AlphaFoldDB" id="A0A8C6LQI6"/>
<comment type="catalytic activity">
    <reaction evidence="15">
        <text>a 3-O-{beta-D-galactosyl-(1-&gt;3)-[N-acetyl-beta-D-glucosaminyl-(1-&gt;6)]-N-acetyl-alpha-D-galactosaminyl}-L-threonyl-[protein] + 3'-phosphoadenylyl sulfate = 3-O-{beta-D-galactosyl-(1-&gt;3)-[6-O-sulfo-N-acetyl-beta-D-glucosaminyl-(1-&gt;6)]-N-acetyl-alpha-D-galactosaminyl}-L-threonyl-[protein] + adenosine 3',5'-bisphosphate + H(+)</text>
        <dbReference type="Rhea" id="RHEA:67864"/>
        <dbReference type="Rhea" id="RHEA-COMP:14420"/>
        <dbReference type="Rhea" id="RHEA-COMP:17370"/>
        <dbReference type="ChEBI" id="CHEBI:15378"/>
        <dbReference type="ChEBI" id="CHEBI:58339"/>
        <dbReference type="ChEBI" id="CHEBI:58343"/>
        <dbReference type="ChEBI" id="CHEBI:139607"/>
        <dbReference type="ChEBI" id="CHEBI:176493"/>
    </reaction>
    <physiologicalReaction direction="left-to-right" evidence="15">
        <dbReference type="Rhea" id="RHEA:67865"/>
    </physiologicalReaction>
</comment>
<evidence type="ECO:0000256" key="13">
    <source>
        <dbReference type="ARBA" id="ARBA00050174"/>
    </source>
</evidence>
<keyword evidence="7 21" id="KW-0472">Membrane</keyword>
<dbReference type="GeneTree" id="ENSGT00940000161292"/>
<reference evidence="23" key="3">
    <citation type="submission" date="2025-09" db="UniProtKB">
        <authorList>
            <consortium name="Ensembl"/>
        </authorList>
    </citation>
    <scope>IDENTIFICATION</scope>
</reference>
<dbReference type="PANTHER" id="PTHR10704">
    <property type="entry name" value="CARBOHYDRATE SULFOTRANSFERASE"/>
    <property type="match status" value="1"/>
</dbReference>
<keyword evidence="24" id="KW-1185">Reference proteome</keyword>
<dbReference type="PANTHER" id="PTHR10704:SF3">
    <property type="entry name" value="CARBOHYDRATE SULFOTRANSFERASE 2"/>
    <property type="match status" value="1"/>
</dbReference>
<evidence type="ECO:0000256" key="3">
    <source>
        <dbReference type="ARBA" id="ARBA00022692"/>
    </source>
</evidence>
<keyword evidence="9" id="KW-0325">Glycoprotein</keyword>
<dbReference type="InterPro" id="IPR051135">
    <property type="entry name" value="Gal/GlcNAc/GalNAc_ST"/>
</dbReference>
<keyword evidence="11" id="KW-0119">Carbohydrate metabolism</keyword>
<evidence type="ECO:0000256" key="10">
    <source>
        <dbReference type="ARBA" id="ARBA00023198"/>
    </source>
</evidence>
<evidence type="ECO:0000256" key="19">
    <source>
        <dbReference type="ARBA" id="ARBA00062570"/>
    </source>
</evidence>
<evidence type="ECO:0000256" key="2">
    <source>
        <dbReference type="ARBA" id="ARBA00022679"/>
    </source>
</evidence>
<dbReference type="InterPro" id="IPR000863">
    <property type="entry name" value="Sulfotransferase_dom"/>
</dbReference>
<dbReference type="GO" id="GO:0001517">
    <property type="term" value="F:N-acetylglucosamine 6-O-sulfotransferase activity"/>
    <property type="evidence" value="ECO:0007669"/>
    <property type="project" value="TreeGrafter"/>
</dbReference>
<dbReference type="Ensembl" id="ENSNFUT00015023618.1">
    <property type="protein sequence ID" value="ENSNFUP00015022581.1"/>
    <property type="gene ID" value="ENSNFUG00015010924.1"/>
</dbReference>
<keyword evidence="10" id="KW-0395">Inflammatory response</keyword>
<evidence type="ECO:0000256" key="8">
    <source>
        <dbReference type="ARBA" id="ARBA00023157"/>
    </source>
</evidence>
<keyword evidence="5 21" id="KW-1133">Transmembrane helix</keyword>
<evidence type="ECO:0000256" key="7">
    <source>
        <dbReference type="ARBA" id="ARBA00023136"/>
    </source>
</evidence>
<dbReference type="GO" id="GO:0006790">
    <property type="term" value="P:sulfur compound metabolic process"/>
    <property type="evidence" value="ECO:0007669"/>
    <property type="project" value="TreeGrafter"/>
</dbReference>
<dbReference type="InterPro" id="IPR027417">
    <property type="entry name" value="P-loop_NTPase"/>
</dbReference>
<evidence type="ECO:0000256" key="17">
    <source>
        <dbReference type="ARBA" id="ARBA00057213"/>
    </source>
</evidence>
<comment type="function">
    <text evidence="17">Sulfotransferase that utilizes 3'-phospho-5'-adenylyl sulfate (PAPS) as sulfonate donor to catalyze the transfer of sulfate to position 6 of non-reducing N-acetylglucosamine (GlcNAc) residues within keratan-like structures on N-linked glycans and within mucin-associated glycans that can ultimately serve as SELL ligands. SELL ligands are present in high endothelial cells (HEVs) and play a central role in lymphocyte homing at sites of inflammation. Participates in biosynthesis of the SELL ligand sialyl 6-sulfo Lewis X and in lymphocyte homing to Peyer patches. Has no activity toward O-linked sugars. Its substrate specificity may be influenced by its subcellular location. Sulfates GlcNAc residues at terminal, non-reducing ends of oligosaccharide chains.</text>
</comment>
<evidence type="ECO:0000256" key="5">
    <source>
        <dbReference type="ARBA" id="ARBA00022989"/>
    </source>
</evidence>
<evidence type="ECO:0000313" key="23">
    <source>
        <dbReference type="Ensembl" id="ENSNFUP00015022581.1"/>
    </source>
</evidence>
<reference evidence="23" key="1">
    <citation type="submission" date="2014-08" db="EMBL/GenBank/DDBJ databases">
        <authorList>
            <person name="Senf B."/>
            <person name="Petzold A."/>
            <person name="Downie B.R."/>
            <person name="Koch P."/>
            <person name="Platzer M."/>
        </authorList>
    </citation>
    <scope>NUCLEOTIDE SEQUENCE [LARGE SCALE GENOMIC DNA]</scope>
    <source>
        <strain evidence="23">GRZ</strain>
    </source>
</reference>
<evidence type="ECO:0000259" key="22">
    <source>
        <dbReference type="Pfam" id="PF00685"/>
    </source>
</evidence>
<comment type="subcellular location">
    <subcellularLocation>
        <location evidence="12">Golgi apparatus</location>
        <location evidence="12">trans-Golgi network membrane</location>
        <topology evidence="12">Single-pass type II membrane protein</topology>
    </subcellularLocation>
</comment>
<evidence type="ECO:0000256" key="14">
    <source>
        <dbReference type="ARBA" id="ARBA00050332"/>
    </source>
</evidence>
<keyword evidence="3 21" id="KW-0812">Transmembrane</keyword>
<evidence type="ECO:0000256" key="20">
    <source>
        <dbReference type="RuleBase" id="RU361155"/>
    </source>
</evidence>
<keyword evidence="6" id="KW-0333">Golgi apparatus</keyword>
<keyword evidence="4" id="KW-0735">Signal-anchor</keyword>
<dbReference type="GO" id="GO:0006044">
    <property type="term" value="P:N-acetylglucosamine metabolic process"/>
    <property type="evidence" value="ECO:0007669"/>
    <property type="project" value="UniProtKB-ARBA"/>
</dbReference>
<protein>
    <recommendedName>
        <fullName evidence="20">Sulfotransferase</fullName>
        <ecNumber evidence="20">2.8.2.-</ecNumber>
    </recommendedName>
</protein>
<comment type="pathway">
    <text evidence="18">Protein modification; carbohydrate sulfation.</text>
</comment>
<evidence type="ECO:0000256" key="18">
    <source>
        <dbReference type="ARBA" id="ARBA00060663"/>
    </source>
</evidence>
<comment type="subunit">
    <text evidence="19">Homodimer; disulfide-linked. Homodimerization is not essential for enzyme activity.</text>
</comment>
<accession>A0A8C6LQI6</accession>
<sequence>MRGKQYHQPLKLTAPWEKDAGFGRKLKTYRNHTKIIAQPGIVMKVLRRKRIVLFMAYFLLLVLTMLNLANYKWTKEPQQCNHQMRSTTYQSRSDIRFLYRPSLAKKRQLIYVLTTWRSGSSFFGELFNQNPEVFFLYEPMWHIWQKLYPGDAVSLQGAARDMLSSLYRCDLSVFQLYNSPGGKNFTSLGLFGATLNKVVCSYPLCSAYRKEVVGMVDDKVCKKCPPQSLRLLEEECLKYNTIVIKGVRILDVNVLAPLMEDPSLDLKVIHLVRDPRAVANSRIKSRHGLIRENLQVVRSRDPKLRRIPFVDPGHKANKKDGSDYHSIGAMEVICDRTSRTLRTALNPPSWLKGKYMAVRYEDLVENPVKTLRSIYRFANLTNNHDIELFALNMTSGSSSSSKPFIVSSRNATQAASAWRTVLSIQQIKQVEDYCHHSMSVLGYERVRTAGEAKDSTLIHLCFLQVRADYFPNCVTGVFVCLEDFLTQERAVRTKQCSEFWHLSKKNKDKCQVFVNAYIQSEERKKSLKKKGNRRGNAWVRKSHTDLHQTEKLAFMDSSILACDQERLC</sequence>
<dbReference type="GO" id="GO:0005794">
    <property type="term" value="C:Golgi apparatus"/>
    <property type="evidence" value="ECO:0007669"/>
    <property type="project" value="UniProtKB-SubCell"/>
</dbReference>
<keyword evidence="2 20" id="KW-0808">Transferase</keyword>
<evidence type="ECO:0000256" key="21">
    <source>
        <dbReference type="SAM" id="Phobius"/>
    </source>
</evidence>
<evidence type="ECO:0000256" key="12">
    <source>
        <dbReference type="ARBA" id="ARBA00037848"/>
    </source>
</evidence>
<comment type="catalytic activity">
    <reaction evidence="14">
        <text>3-O-{N-acetyl-beta-D-glucosaminyl-(1-&gt;3)-beta-D-galactosyl-(1-&gt;3)-N-acetyl-alpha-D-galactosaminyl}-L-seryl-[protein] + 3'-phosphoadenylyl sulfate = 3-O-{6-O-sulfo-N-acetyl-beta-D-glucosaminyl-(1-&gt;3)-beta-D-galactosyl-(1-&gt;3)-N-acetyl-alpha-D-galactosaminyl}-L-seryl-[protein] + adenosine 3',5'-bisphosphate + H(+)</text>
        <dbReference type="Rhea" id="RHEA:67860"/>
        <dbReference type="Rhea" id="RHEA-COMP:17365"/>
        <dbReference type="Rhea" id="RHEA-COMP:17366"/>
        <dbReference type="ChEBI" id="CHEBI:15378"/>
        <dbReference type="ChEBI" id="CHEBI:58339"/>
        <dbReference type="ChEBI" id="CHEBI:58343"/>
        <dbReference type="ChEBI" id="CHEBI:176490"/>
        <dbReference type="ChEBI" id="CHEBI:176491"/>
    </reaction>
    <physiologicalReaction direction="left-to-right" evidence="14">
        <dbReference type="Rhea" id="RHEA:67861"/>
    </physiologicalReaction>
</comment>
<gene>
    <name evidence="23" type="primary">CHST2</name>
</gene>
<comment type="similarity">
    <text evidence="1">Belongs to the sulfotransferase 1 family. Gal/GlcNAc/GalNAc subfamily.</text>
</comment>
<keyword evidence="8" id="KW-1015">Disulfide bond</keyword>
<dbReference type="GO" id="GO:0006954">
    <property type="term" value="P:inflammatory response"/>
    <property type="evidence" value="ECO:0007669"/>
    <property type="project" value="UniProtKB-KW"/>
</dbReference>
<dbReference type="Proteomes" id="UP000694548">
    <property type="component" value="Chromosome sgr08"/>
</dbReference>
<evidence type="ECO:0000256" key="16">
    <source>
        <dbReference type="ARBA" id="ARBA00051939"/>
    </source>
</evidence>
<feature type="transmembrane region" description="Helical" evidence="21">
    <location>
        <begin position="51"/>
        <end position="71"/>
    </location>
</feature>
<evidence type="ECO:0000256" key="6">
    <source>
        <dbReference type="ARBA" id="ARBA00023034"/>
    </source>
</evidence>